<dbReference type="SMART" id="SM00345">
    <property type="entry name" value="HTH_GNTR"/>
    <property type="match status" value="1"/>
</dbReference>
<dbReference type="GO" id="GO:0003700">
    <property type="term" value="F:DNA-binding transcription factor activity"/>
    <property type="evidence" value="ECO:0007669"/>
    <property type="project" value="InterPro"/>
</dbReference>
<keyword evidence="2" id="KW-0663">Pyridoxal phosphate</keyword>
<dbReference type="Pfam" id="PF00155">
    <property type="entry name" value="Aminotran_1_2"/>
    <property type="match status" value="1"/>
</dbReference>
<evidence type="ECO:0000256" key="3">
    <source>
        <dbReference type="ARBA" id="ARBA00023015"/>
    </source>
</evidence>
<dbReference type="InterPro" id="IPR051446">
    <property type="entry name" value="HTH_trans_reg/aminotransferase"/>
</dbReference>
<name>A0A1L3EXC3_9GAMM</name>
<dbReference type="AlphaFoldDB" id="A0A1L3EXC3"/>
<comment type="similarity">
    <text evidence="1">In the C-terminal section; belongs to the class-I pyridoxal-phosphate-dependent aminotransferase family.</text>
</comment>
<evidence type="ECO:0000313" key="8">
    <source>
        <dbReference type="Proteomes" id="UP000182987"/>
    </source>
</evidence>
<gene>
    <name evidence="7" type="ORF">BJI69_18645</name>
</gene>
<dbReference type="SUPFAM" id="SSF53383">
    <property type="entry name" value="PLP-dependent transferases"/>
    <property type="match status" value="1"/>
</dbReference>
<feature type="domain" description="HTH gntR-type" evidence="6">
    <location>
        <begin position="15"/>
        <end position="83"/>
    </location>
</feature>
<dbReference type="SUPFAM" id="SSF46785">
    <property type="entry name" value="Winged helix' DNA-binding domain"/>
    <property type="match status" value="1"/>
</dbReference>
<sequence>MDGSFGISIDRAGRLSLSDQIADGIRAAIREGRLAPGARLPSWNDLATQLGVARGTVRNAYERLADSQFIVAAGAAGTRVAKRPPGTRPEPDVPRPRRAFGAFASGPSLPAPFQVGVPAADLFPAALWSRMLAQAARDAAMIPAGYPDPRGEPRLRAEIAGYLAVARGFACQPSQVFVTNGFAGALSIAVRALKLHGEQAWVEDPGYPFARTALAWAGLTCVPVPVDGEGLNVAAGIARGPDARVALVTPGQQAPLGVTLSLDRRHALLDWAHAGDRWIIEDDYLGELQLARRAAPALASMDARRVVHIGTFSKTISPALRVGYLVVPLDLIDQVAEVVGTLDPAPSPSVQLALEAYMRGGHYLRHLRRMKRAYAERRDALMTALTRLGVDHEPAGLAVHLRLPEGADDVSVAREALAEYLSPIPVSPWYAGAAKPRSGLLLGVTNVPPDHATFFAERLWRIVQRQVT</sequence>
<reference evidence="8" key="1">
    <citation type="submission" date="2016-09" db="EMBL/GenBank/DDBJ databases">
        <authorList>
            <person name="Lysoe E."/>
        </authorList>
    </citation>
    <scope>NUCLEOTIDE SEQUENCE [LARGE SCALE GENOMIC DNA]</scope>
    <source>
        <strain evidence="8">LJ96T</strain>
    </source>
</reference>
<dbReference type="Gene3D" id="3.40.640.10">
    <property type="entry name" value="Type I PLP-dependent aspartate aminotransferase-like (Major domain)"/>
    <property type="match status" value="1"/>
</dbReference>
<dbReference type="InterPro" id="IPR036390">
    <property type="entry name" value="WH_DNA-bd_sf"/>
</dbReference>
<protein>
    <submittedName>
        <fullName evidence="7">GntR family transcriptional regulator</fullName>
    </submittedName>
</protein>
<keyword evidence="4" id="KW-0238">DNA-binding</keyword>
<dbReference type="CDD" id="cd00609">
    <property type="entry name" value="AAT_like"/>
    <property type="match status" value="1"/>
</dbReference>
<dbReference type="STRING" id="1440763.BJI69_18645"/>
<organism evidence="7 8">
    <name type="scientific">Luteibacter rhizovicinus DSM 16549</name>
    <dbReference type="NCBI Taxonomy" id="1440763"/>
    <lineage>
        <taxon>Bacteria</taxon>
        <taxon>Pseudomonadati</taxon>
        <taxon>Pseudomonadota</taxon>
        <taxon>Gammaproteobacteria</taxon>
        <taxon>Lysobacterales</taxon>
        <taxon>Rhodanobacteraceae</taxon>
        <taxon>Luteibacter</taxon>
    </lineage>
</organism>
<dbReference type="GO" id="GO:0030170">
    <property type="term" value="F:pyridoxal phosphate binding"/>
    <property type="evidence" value="ECO:0007669"/>
    <property type="project" value="InterPro"/>
</dbReference>
<dbReference type="OrthoDB" id="9808770at2"/>
<dbReference type="GO" id="GO:0003677">
    <property type="term" value="F:DNA binding"/>
    <property type="evidence" value="ECO:0007669"/>
    <property type="project" value="UniProtKB-KW"/>
</dbReference>
<evidence type="ECO:0000259" key="6">
    <source>
        <dbReference type="PROSITE" id="PS50949"/>
    </source>
</evidence>
<dbReference type="InterPro" id="IPR036388">
    <property type="entry name" value="WH-like_DNA-bd_sf"/>
</dbReference>
<dbReference type="PANTHER" id="PTHR46577">
    <property type="entry name" value="HTH-TYPE TRANSCRIPTIONAL REGULATORY PROTEIN GABR"/>
    <property type="match status" value="1"/>
</dbReference>
<dbReference type="Gene3D" id="1.10.10.10">
    <property type="entry name" value="Winged helix-like DNA-binding domain superfamily/Winged helix DNA-binding domain"/>
    <property type="match status" value="1"/>
</dbReference>
<keyword evidence="8" id="KW-1185">Reference proteome</keyword>
<dbReference type="InterPro" id="IPR004839">
    <property type="entry name" value="Aminotransferase_I/II_large"/>
</dbReference>
<dbReference type="KEGG" id="lrz:BJI69_18645"/>
<dbReference type="InterPro" id="IPR000524">
    <property type="entry name" value="Tscrpt_reg_HTH_GntR"/>
</dbReference>
<dbReference type="InterPro" id="IPR015421">
    <property type="entry name" value="PyrdxlP-dep_Trfase_major"/>
</dbReference>
<evidence type="ECO:0000256" key="4">
    <source>
        <dbReference type="ARBA" id="ARBA00023125"/>
    </source>
</evidence>
<evidence type="ECO:0000256" key="5">
    <source>
        <dbReference type="ARBA" id="ARBA00023163"/>
    </source>
</evidence>
<dbReference type="InterPro" id="IPR015424">
    <property type="entry name" value="PyrdxlP-dep_Trfase"/>
</dbReference>
<proteinExistence type="inferred from homology"/>
<dbReference type="PANTHER" id="PTHR46577:SF1">
    <property type="entry name" value="HTH-TYPE TRANSCRIPTIONAL REGULATORY PROTEIN GABR"/>
    <property type="match status" value="1"/>
</dbReference>
<accession>A0A1L3EXC3</accession>
<evidence type="ECO:0000313" key="7">
    <source>
        <dbReference type="EMBL" id="APG05718.1"/>
    </source>
</evidence>
<keyword evidence="3" id="KW-0805">Transcription regulation</keyword>
<dbReference type="Pfam" id="PF00392">
    <property type="entry name" value="GntR"/>
    <property type="match status" value="1"/>
</dbReference>
<dbReference type="EMBL" id="CP017480">
    <property type="protein sequence ID" value="APG05718.1"/>
    <property type="molecule type" value="Genomic_DNA"/>
</dbReference>
<dbReference type="PROSITE" id="PS50949">
    <property type="entry name" value="HTH_GNTR"/>
    <property type="match status" value="1"/>
</dbReference>
<evidence type="ECO:0000256" key="2">
    <source>
        <dbReference type="ARBA" id="ARBA00022898"/>
    </source>
</evidence>
<evidence type="ECO:0000256" key="1">
    <source>
        <dbReference type="ARBA" id="ARBA00005384"/>
    </source>
</evidence>
<dbReference type="RefSeq" id="WP_046969074.1">
    <property type="nucleotide sequence ID" value="NZ_CP017480.1"/>
</dbReference>
<dbReference type="Proteomes" id="UP000182987">
    <property type="component" value="Chromosome"/>
</dbReference>
<dbReference type="CDD" id="cd07377">
    <property type="entry name" value="WHTH_GntR"/>
    <property type="match status" value="1"/>
</dbReference>
<keyword evidence="5" id="KW-0804">Transcription</keyword>